<accession>A0A5S4GSZ2</accession>
<name>A0A5S4GSZ2_9ACTN</name>
<dbReference type="PANTHER" id="PTHR24321">
    <property type="entry name" value="DEHYDROGENASES, SHORT CHAIN"/>
    <property type="match status" value="1"/>
</dbReference>
<dbReference type="InterPro" id="IPR002347">
    <property type="entry name" value="SDR_fam"/>
</dbReference>
<dbReference type="AlphaFoldDB" id="A0A5S4GSZ2"/>
<keyword evidence="2" id="KW-0560">Oxidoreductase</keyword>
<dbReference type="SUPFAM" id="SSF51735">
    <property type="entry name" value="NAD(P)-binding Rossmann-fold domains"/>
    <property type="match status" value="1"/>
</dbReference>
<protein>
    <submittedName>
        <fullName evidence="3">SDR family oxidoreductase</fullName>
    </submittedName>
</protein>
<dbReference type="PRINTS" id="PR00081">
    <property type="entry name" value="GDHRDH"/>
</dbReference>
<evidence type="ECO:0000256" key="1">
    <source>
        <dbReference type="ARBA" id="ARBA00006484"/>
    </source>
</evidence>
<keyword evidence="4" id="KW-1185">Reference proteome</keyword>
<dbReference type="Gene3D" id="3.40.50.720">
    <property type="entry name" value="NAD(P)-binding Rossmann-like Domain"/>
    <property type="match status" value="1"/>
</dbReference>
<organism evidence="3 4">
    <name type="scientific">Actinomadura geliboluensis</name>
    <dbReference type="NCBI Taxonomy" id="882440"/>
    <lineage>
        <taxon>Bacteria</taxon>
        <taxon>Bacillati</taxon>
        <taxon>Actinomycetota</taxon>
        <taxon>Actinomycetes</taxon>
        <taxon>Streptosporangiales</taxon>
        <taxon>Thermomonosporaceae</taxon>
        <taxon>Actinomadura</taxon>
    </lineage>
</organism>
<dbReference type="Pfam" id="PF13561">
    <property type="entry name" value="adh_short_C2"/>
    <property type="match status" value="1"/>
</dbReference>
<evidence type="ECO:0000256" key="2">
    <source>
        <dbReference type="ARBA" id="ARBA00023002"/>
    </source>
</evidence>
<evidence type="ECO:0000313" key="4">
    <source>
        <dbReference type="Proteomes" id="UP000305238"/>
    </source>
</evidence>
<dbReference type="OrthoDB" id="3676637at2"/>
<dbReference type="EMBL" id="VCKZ01000160">
    <property type="protein sequence ID" value="TMR36047.1"/>
    <property type="molecule type" value="Genomic_DNA"/>
</dbReference>
<proteinExistence type="inferred from homology"/>
<dbReference type="PANTHER" id="PTHR24321:SF8">
    <property type="entry name" value="ESTRADIOL 17-BETA-DEHYDROGENASE 8-RELATED"/>
    <property type="match status" value="1"/>
</dbReference>
<dbReference type="GO" id="GO:0016491">
    <property type="term" value="F:oxidoreductase activity"/>
    <property type="evidence" value="ECO:0007669"/>
    <property type="project" value="UniProtKB-KW"/>
</dbReference>
<dbReference type="InterPro" id="IPR036291">
    <property type="entry name" value="NAD(P)-bd_dom_sf"/>
</dbReference>
<dbReference type="Proteomes" id="UP000305238">
    <property type="component" value="Unassembled WGS sequence"/>
</dbReference>
<reference evidence="3 4" key="1">
    <citation type="submission" date="2019-05" db="EMBL/GenBank/DDBJ databases">
        <title>Draft genome sequence of Actinomadura geliboluensis A8036.</title>
        <authorList>
            <person name="Saricaoglu S."/>
            <person name="Isik K."/>
        </authorList>
    </citation>
    <scope>NUCLEOTIDE SEQUENCE [LARGE SCALE GENOMIC DNA]</scope>
    <source>
        <strain evidence="3 4">A8036</strain>
    </source>
</reference>
<evidence type="ECO:0000313" key="3">
    <source>
        <dbReference type="EMBL" id="TMR36047.1"/>
    </source>
</evidence>
<comment type="similarity">
    <text evidence="1">Belongs to the short-chain dehydrogenases/reductases (SDR) family.</text>
</comment>
<dbReference type="RefSeq" id="WP_138638315.1">
    <property type="nucleotide sequence ID" value="NZ_JASWDG010000017.1"/>
</dbReference>
<comment type="caution">
    <text evidence="3">The sequence shown here is derived from an EMBL/GenBank/DDBJ whole genome shotgun (WGS) entry which is preliminary data.</text>
</comment>
<sequence length="264" mass="26868">MARKASTARTIAVSGSASGIGGSLAGMLRDAGETVIGIDLRDADVCADLSVPEGRASAVAETLERAGGRLDAVVACAGVSDFTVMPVKVNFFGVVGLLEGLRPALAAAEAPRAAVVGSISGTHPVDDDVVRACLEGDEPAAIAAATKVEESGAGGRLYPSSKSALAQWLRRVCTTPEWAGAGIPLNAIAPGVVKTPMSAPLFEDEGMFEIMKEAVPMPLNGFAGPEVIASALDWLISPANTHMTGQVIYVDGGAEATLRDAAHF</sequence>
<gene>
    <name evidence="3" type="ORF">ETD96_21745</name>
</gene>